<comment type="similarity">
    <text evidence="1">Belongs to the peptidase M20 family.</text>
</comment>
<evidence type="ECO:0000259" key="4">
    <source>
        <dbReference type="Pfam" id="PF07687"/>
    </source>
</evidence>
<organism evidence="5 6">
    <name type="scientific">Agrobacterium tumefaciens</name>
    <dbReference type="NCBI Taxonomy" id="358"/>
    <lineage>
        <taxon>Bacteria</taxon>
        <taxon>Pseudomonadati</taxon>
        <taxon>Pseudomonadota</taxon>
        <taxon>Alphaproteobacteria</taxon>
        <taxon>Hyphomicrobiales</taxon>
        <taxon>Rhizobiaceae</taxon>
        <taxon>Rhizobium/Agrobacterium group</taxon>
        <taxon>Agrobacterium</taxon>
        <taxon>Agrobacterium tumefaciens complex</taxon>
    </lineage>
</organism>
<dbReference type="AlphaFoldDB" id="A0AAP9EAE2"/>
<evidence type="ECO:0000313" key="5">
    <source>
        <dbReference type="EMBL" id="QDY97799.1"/>
    </source>
</evidence>
<protein>
    <submittedName>
        <fullName evidence="5">Zn-dependent hydrolase</fullName>
    </submittedName>
</protein>
<dbReference type="NCBIfam" id="NF006771">
    <property type="entry name" value="PRK09290.1-5"/>
    <property type="match status" value="1"/>
</dbReference>
<dbReference type="Pfam" id="PF07687">
    <property type="entry name" value="M20_dimer"/>
    <property type="match status" value="1"/>
</dbReference>
<evidence type="ECO:0000256" key="1">
    <source>
        <dbReference type="ARBA" id="ARBA00006153"/>
    </source>
</evidence>
<keyword evidence="3" id="KW-0479">Metal-binding</keyword>
<comment type="cofactor">
    <cofactor evidence="3">
        <name>Zn(2+)</name>
        <dbReference type="ChEBI" id="CHEBI:29105"/>
    </cofactor>
    <text evidence="3">Binds 2 Zn(2+) ions per subunit.</text>
</comment>
<dbReference type="NCBIfam" id="NF006769">
    <property type="entry name" value="PRK09290.1-3"/>
    <property type="match status" value="1"/>
</dbReference>
<feature type="binding site" evidence="3">
    <location>
        <position position="129"/>
    </location>
    <ligand>
        <name>Zn(2+)</name>
        <dbReference type="ChEBI" id="CHEBI:29105"/>
        <label>2</label>
    </ligand>
</feature>
<dbReference type="Proteomes" id="UP000222296">
    <property type="component" value="Plasmid pAt"/>
</dbReference>
<dbReference type="PIRSF" id="PIRSF001235">
    <property type="entry name" value="Amidase_carbamoylase"/>
    <property type="match status" value="1"/>
</dbReference>
<feature type="binding site" evidence="3">
    <location>
        <position position="190"/>
    </location>
    <ligand>
        <name>Zn(2+)</name>
        <dbReference type="ChEBI" id="CHEBI:29105"/>
        <label>1</label>
    </ligand>
</feature>
<dbReference type="GO" id="GO:0016813">
    <property type="term" value="F:hydrolase activity, acting on carbon-nitrogen (but not peptide) bonds, in linear amidines"/>
    <property type="evidence" value="ECO:0007669"/>
    <property type="project" value="InterPro"/>
</dbReference>
<accession>A0AAP9EAE2</accession>
<keyword evidence="5" id="KW-0614">Plasmid</keyword>
<reference evidence="5 6" key="1">
    <citation type="journal article" date="2017" name="Genome Announc.">
        <title>Draft Genome Sequence of Agrobacterium tumefaciens Biovar 1 Strain 186, Isolated from Walnut.</title>
        <authorList>
            <person name="Poret-Peterson A.T."/>
            <person name="Bhatnagar S."/>
            <person name="McClean A.E."/>
            <person name="Kluepfel D.A."/>
        </authorList>
    </citation>
    <scope>NUCLEOTIDE SEQUENCE [LARGE SCALE GENOMIC DNA]</scope>
    <source>
        <strain evidence="5 6">186</strain>
    </source>
</reference>
<dbReference type="InterPro" id="IPR010158">
    <property type="entry name" value="Amidase_Cbmase"/>
</dbReference>
<dbReference type="PANTHER" id="PTHR32494">
    <property type="entry name" value="ALLANTOATE DEIMINASE-RELATED"/>
    <property type="match status" value="1"/>
</dbReference>
<dbReference type="EMBL" id="CP042276">
    <property type="protein sequence ID" value="QDY97799.1"/>
    <property type="molecule type" value="Genomic_DNA"/>
</dbReference>
<dbReference type="InterPro" id="IPR036264">
    <property type="entry name" value="Bact_exopeptidase_dim_dom"/>
</dbReference>
<gene>
    <name evidence="5" type="ORF">CG010_026390</name>
</gene>
<dbReference type="InterPro" id="IPR002933">
    <property type="entry name" value="Peptidase_M20"/>
</dbReference>
<feature type="binding site" evidence="3">
    <location>
        <position position="94"/>
    </location>
    <ligand>
        <name>Zn(2+)</name>
        <dbReference type="ChEBI" id="CHEBI:29105"/>
        <label>1</label>
    </ligand>
</feature>
<dbReference type="Pfam" id="PF01546">
    <property type="entry name" value="Peptidase_M20"/>
    <property type="match status" value="1"/>
</dbReference>
<dbReference type="NCBIfam" id="TIGR01879">
    <property type="entry name" value="hydantase"/>
    <property type="match status" value="1"/>
</dbReference>
<dbReference type="SUPFAM" id="SSF53187">
    <property type="entry name" value="Zn-dependent exopeptidases"/>
    <property type="match status" value="1"/>
</dbReference>
<evidence type="ECO:0000313" key="6">
    <source>
        <dbReference type="Proteomes" id="UP000222296"/>
    </source>
</evidence>
<dbReference type="PANTHER" id="PTHR32494:SF5">
    <property type="entry name" value="ALLANTOATE AMIDOHYDROLASE"/>
    <property type="match status" value="1"/>
</dbReference>
<evidence type="ECO:0000256" key="3">
    <source>
        <dbReference type="PIRSR" id="PIRSR001235-1"/>
    </source>
</evidence>
<sequence length="417" mass="45185">MQNLMIDGDRLWQTIMETAALGATADGGVRRLTLGEEDKQVRDWFRDECEAVGCTVEVDEVGNMFARRPGRSADALPIAIGSHLDTQPTGGKFDGILGVLAGLEIFRTLHAAGYETEMPLMLVNWTNEEGARFAPAMLGSGVHAGVFDKAFADSRTDADGVSFAEAIEDIGYRGTMPIRQIRFAAMFELHIEQGPVLERENADIGIVTGVQAMRWYDLAIRGREAHAGSTPMDMRCDALADAASIILETQAAARSLGAMATTGQLSIISPSRNVIPGHVTLSLDLRHESDEELDRLEAAVSHLIAKQCGERAHLEVVWNSPAVRFDPRCIQAVREAAEKSHATTSEIVSGAGHDSVYVSRVAPTAMIFIPCKDGVSHNPAESAEKDQCTMGTQVLLETIIAYQSSMASEQQTFQRQS</sequence>
<feature type="binding site" evidence="3">
    <location>
        <position position="377"/>
    </location>
    <ligand>
        <name>Zn(2+)</name>
        <dbReference type="ChEBI" id="CHEBI:29105"/>
        <label>2</label>
    </ligand>
</feature>
<dbReference type="CDD" id="cd03884">
    <property type="entry name" value="M20_bAS"/>
    <property type="match status" value="1"/>
</dbReference>
<feature type="binding site" evidence="3">
    <location>
        <position position="83"/>
    </location>
    <ligand>
        <name>Zn(2+)</name>
        <dbReference type="ChEBI" id="CHEBI:29105"/>
        <label>1</label>
    </ligand>
</feature>
<keyword evidence="2 5" id="KW-0378">Hydrolase</keyword>
<feature type="binding site" evidence="3">
    <location>
        <position position="94"/>
    </location>
    <ligand>
        <name>Zn(2+)</name>
        <dbReference type="ChEBI" id="CHEBI:29105"/>
        <label>2</label>
    </ligand>
</feature>
<dbReference type="InterPro" id="IPR011650">
    <property type="entry name" value="Peptidase_M20_dimer"/>
</dbReference>
<feature type="domain" description="Peptidase M20 dimerisation" evidence="4">
    <location>
        <begin position="213"/>
        <end position="309"/>
    </location>
</feature>
<dbReference type="GO" id="GO:0046872">
    <property type="term" value="F:metal ion binding"/>
    <property type="evidence" value="ECO:0007669"/>
    <property type="project" value="UniProtKB-KW"/>
</dbReference>
<evidence type="ECO:0000256" key="2">
    <source>
        <dbReference type="ARBA" id="ARBA00022801"/>
    </source>
</evidence>
<dbReference type="SUPFAM" id="SSF55031">
    <property type="entry name" value="Bacterial exopeptidase dimerisation domain"/>
    <property type="match status" value="1"/>
</dbReference>
<proteinExistence type="inferred from homology"/>
<dbReference type="Gene3D" id="3.30.70.360">
    <property type="match status" value="1"/>
</dbReference>
<geneLocation type="plasmid" evidence="6">
    <name>pat</name>
</geneLocation>
<dbReference type="Gene3D" id="3.40.630.10">
    <property type="entry name" value="Zn peptidases"/>
    <property type="match status" value="1"/>
</dbReference>
<name>A0AAP9EAE2_AGRTU</name>
<keyword evidence="3" id="KW-0862">Zinc</keyword>